<organism evidence="3 4">
    <name type="scientific">Sus scrofa</name>
    <name type="common">Pig</name>
    <dbReference type="NCBI Taxonomy" id="9823"/>
    <lineage>
        <taxon>Eukaryota</taxon>
        <taxon>Metazoa</taxon>
        <taxon>Chordata</taxon>
        <taxon>Craniata</taxon>
        <taxon>Vertebrata</taxon>
        <taxon>Euteleostomi</taxon>
        <taxon>Mammalia</taxon>
        <taxon>Eutheria</taxon>
        <taxon>Laurasiatheria</taxon>
        <taxon>Artiodactyla</taxon>
        <taxon>Suina</taxon>
        <taxon>Suidae</taxon>
        <taxon>Sus</taxon>
    </lineage>
</organism>
<accession>A0A8D1UW34</accession>
<dbReference type="PANTHER" id="PTHR19446">
    <property type="entry name" value="REVERSE TRANSCRIPTASES"/>
    <property type="match status" value="1"/>
</dbReference>
<evidence type="ECO:0000259" key="2">
    <source>
        <dbReference type="Pfam" id="PF00078"/>
    </source>
</evidence>
<dbReference type="Gene3D" id="3.30.70.270">
    <property type="match status" value="1"/>
</dbReference>
<dbReference type="InterPro" id="IPR000477">
    <property type="entry name" value="RT_dom"/>
</dbReference>
<evidence type="ECO:0000313" key="4">
    <source>
        <dbReference type="Proteomes" id="UP000694723"/>
    </source>
</evidence>
<evidence type="ECO:0000313" key="3">
    <source>
        <dbReference type="Ensembl" id="ENSSSCP00060015268.1"/>
    </source>
</evidence>
<dbReference type="InterPro" id="IPR043128">
    <property type="entry name" value="Rev_trsase/Diguanyl_cyclase"/>
</dbReference>
<dbReference type="SUPFAM" id="SSF56672">
    <property type="entry name" value="DNA/RNA polymerases"/>
    <property type="match status" value="2"/>
</dbReference>
<dbReference type="Ensembl" id="ENSSSCT00060035920.1">
    <property type="protein sequence ID" value="ENSSSCP00060015268.1"/>
    <property type="gene ID" value="ENSSSCG00060026547.1"/>
</dbReference>
<proteinExistence type="inferred from homology"/>
<comment type="similarity">
    <text evidence="1">Belongs to the beta type-B retroviral polymerase family. HERV class-II K(HML-2) pol subfamily.</text>
</comment>
<dbReference type="Proteomes" id="UP000694723">
    <property type="component" value="Unplaced"/>
</dbReference>
<protein>
    <recommendedName>
        <fullName evidence="2">Reverse transcriptase domain-containing protein</fullName>
    </recommendedName>
</protein>
<dbReference type="Pfam" id="PF00078">
    <property type="entry name" value="RVT_1"/>
    <property type="match status" value="1"/>
</dbReference>
<sequence>MIISTDAEKAFDKVQHPFMIKTLTKVGTERTYLNMVKAIYDKPTAGIILNGEKLKAFPLKSGTRQGCPLSPLLFNLVLEVPATATRHTPILIVLKPGAQPVKLRQYSIPREIRQGIQAYLDRLLEHGLLIKRQLPWKTPLLPVKKPGTQDSRPVQDLTAINEATIMLHLSVPNLYTVLGWSPSTVEGFTRWNLKDAFFCLQAAPARCPLFAFEWENPHTGTKEQLTWTRLSQGFKNSPAANLAEFLGQN</sequence>
<dbReference type="InterPro" id="IPR043502">
    <property type="entry name" value="DNA/RNA_pol_sf"/>
</dbReference>
<feature type="domain" description="Reverse transcriptase" evidence="2">
    <location>
        <begin position="2"/>
        <end position="85"/>
    </location>
</feature>
<evidence type="ECO:0000256" key="1">
    <source>
        <dbReference type="ARBA" id="ARBA00010879"/>
    </source>
</evidence>
<dbReference type="AlphaFoldDB" id="A0A8D1UW34"/>
<dbReference type="Gene3D" id="3.10.10.10">
    <property type="entry name" value="HIV Type 1 Reverse Transcriptase, subunit A, domain 1"/>
    <property type="match status" value="1"/>
</dbReference>
<name>A0A8D1UW34_PIG</name>
<reference evidence="3" key="1">
    <citation type="submission" date="2025-08" db="UniProtKB">
        <authorList>
            <consortium name="Ensembl"/>
        </authorList>
    </citation>
    <scope>IDENTIFICATION</scope>
</reference>